<dbReference type="PANTHER" id="PTHR45663:SF11">
    <property type="entry name" value="GEO12009P1"/>
    <property type="match status" value="1"/>
</dbReference>
<dbReference type="RefSeq" id="WP_114116280.1">
    <property type="nucleotide sequence ID" value="NZ_BMHU01000001.1"/>
</dbReference>
<dbReference type="SUPFAM" id="SSF52833">
    <property type="entry name" value="Thioredoxin-like"/>
    <property type="match status" value="1"/>
</dbReference>
<evidence type="ECO:0000259" key="10">
    <source>
        <dbReference type="PROSITE" id="PS51352"/>
    </source>
</evidence>
<dbReference type="PROSITE" id="PS51352">
    <property type="entry name" value="THIOREDOXIN_2"/>
    <property type="match status" value="1"/>
</dbReference>
<proteinExistence type="inferred from homology"/>
<evidence type="ECO:0000256" key="1">
    <source>
        <dbReference type="ARBA" id="ARBA00008987"/>
    </source>
</evidence>
<feature type="site" description="Deprotonates C-terminal active site Cys" evidence="8">
    <location>
        <position position="29"/>
    </location>
</feature>
<keyword evidence="2" id="KW-0813">Transport</keyword>
<evidence type="ECO:0000256" key="9">
    <source>
        <dbReference type="PIRSR" id="PIRSR000077-4"/>
    </source>
</evidence>
<dbReference type="InterPro" id="IPR017937">
    <property type="entry name" value="Thioredoxin_CS"/>
</dbReference>
<dbReference type="InterPro" id="IPR005746">
    <property type="entry name" value="Thioredoxin"/>
</dbReference>
<dbReference type="FunFam" id="3.40.30.10:FF:000001">
    <property type="entry name" value="Thioredoxin"/>
    <property type="match status" value="1"/>
</dbReference>
<dbReference type="AlphaFoldDB" id="A0A367Y800"/>
<dbReference type="EMBL" id="QORO01000001">
    <property type="protein sequence ID" value="RCK61172.1"/>
    <property type="molecule type" value="Genomic_DNA"/>
</dbReference>
<dbReference type="GO" id="GO:0015035">
    <property type="term" value="F:protein-disulfide reductase activity"/>
    <property type="evidence" value="ECO:0007669"/>
    <property type="project" value="UniProtKB-UniRule"/>
</dbReference>
<dbReference type="OrthoDB" id="9790390at2"/>
<evidence type="ECO:0000313" key="11">
    <source>
        <dbReference type="EMBL" id="RCK61172.1"/>
    </source>
</evidence>
<sequence>MSNQASPVPVTDVTFRAEVLESELPVVVDIWATWCGPCRAIAPILDQLAGEYAGRVKVVKVDADQNPETVTAAGVTSIPTLGFYRDGERVDVLIGAHPKPVYVAKIEELLA</sequence>
<evidence type="ECO:0000256" key="7">
    <source>
        <dbReference type="PIRNR" id="PIRNR000077"/>
    </source>
</evidence>
<evidence type="ECO:0000313" key="12">
    <source>
        <dbReference type="Proteomes" id="UP000253508"/>
    </source>
</evidence>
<gene>
    <name evidence="11" type="primary">trxA</name>
    <name evidence="11" type="ORF">DTO57_00505</name>
</gene>
<evidence type="ECO:0000256" key="3">
    <source>
        <dbReference type="ARBA" id="ARBA00022982"/>
    </source>
</evidence>
<dbReference type="GO" id="GO:0005737">
    <property type="term" value="C:cytoplasm"/>
    <property type="evidence" value="ECO:0007669"/>
    <property type="project" value="TreeGrafter"/>
</dbReference>
<evidence type="ECO:0000256" key="5">
    <source>
        <dbReference type="ARBA" id="ARBA00023284"/>
    </source>
</evidence>
<keyword evidence="5 9" id="KW-0676">Redox-active center</keyword>
<dbReference type="Gene3D" id="3.40.30.10">
    <property type="entry name" value="Glutaredoxin"/>
    <property type="match status" value="1"/>
</dbReference>
<dbReference type="CDD" id="cd02947">
    <property type="entry name" value="TRX_family"/>
    <property type="match status" value="1"/>
</dbReference>
<dbReference type="PROSITE" id="PS00194">
    <property type="entry name" value="THIOREDOXIN_1"/>
    <property type="match status" value="1"/>
</dbReference>
<organism evidence="11 12">
    <name type="scientific">Microbacterium sorbitolivorans</name>
    <dbReference type="NCBI Taxonomy" id="1867410"/>
    <lineage>
        <taxon>Bacteria</taxon>
        <taxon>Bacillati</taxon>
        <taxon>Actinomycetota</taxon>
        <taxon>Actinomycetes</taxon>
        <taxon>Micrococcales</taxon>
        <taxon>Microbacteriaceae</taxon>
        <taxon>Microbacterium</taxon>
    </lineage>
</organism>
<keyword evidence="4 9" id="KW-1015">Disulfide bond</keyword>
<evidence type="ECO:0000256" key="8">
    <source>
        <dbReference type="PIRSR" id="PIRSR000077-1"/>
    </source>
</evidence>
<accession>A0A367Y800</accession>
<dbReference type="Proteomes" id="UP000253508">
    <property type="component" value="Unassembled WGS sequence"/>
</dbReference>
<feature type="active site" description="Nucleophile" evidence="8">
    <location>
        <position position="38"/>
    </location>
</feature>
<keyword evidence="3" id="KW-0249">Electron transport</keyword>
<feature type="site" description="Contributes to redox potential value" evidence="8">
    <location>
        <position position="37"/>
    </location>
</feature>
<evidence type="ECO:0000256" key="2">
    <source>
        <dbReference type="ARBA" id="ARBA00022448"/>
    </source>
</evidence>
<dbReference type="PIRSF" id="PIRSF000077">
    <property type="entry name" value="Thioredoxin"/>
    <property type="match status" value="1"/>
</dbReference>
<evidence type="ECO:0000256" key="4">
    <source>
        <dbReference type="ARBA" id="ARBA00023157"/>
    </source>
</evidence>
<name>A0A367Y800_9MICO</name>
<feature type="domain" description="Thioredoxin" evidence="10">
    <location>
        <begin position="1"/>
        <end position="111"/>
    </location>
</feature>
<dbReference type="InterPro" id="IPR036249">
    <property type="entry name" value="Thioredoxin-like_sf"/>
</dbReference>
<feature type="active site" description="Nucleophile" evidence="8">
    <location>
        <position position="35"/>
    </location>
</feature>
<comment type="similarity">
    <text evidence="1 7">Belongs to the thioredoxin family.</text>
</comment>
<protein>
    <recommendedName>
        <fullName evidence="6 7">Thioredoxin</fullName>
    </recommendedName>
</protein>
<dbReference type="PRINTS" id="PR00421">
    <property type="entry name" value="THIOREDOXIN"/>
</dbReference>
<feature type="disulfide bond" description="Redox-active" evidence="9">
    <location>
        <begin position="35"/>
        <end position="38"/>
    </location>
</feature>
<feature type="site" description="Contributes to redox potential value" evidence="8">
    <location>
        <position position="36"/>
    </location>
</feature>
<dbReference type="NCBIfam" id="TIGR01068">
    <property type="entry name" value="thioredoxin"/>
    <property type="match status" value="1"/>
</dbReference>
<reference evidence="11 12" key="1">
    <citation type="submission" date="2018-07" db="EMBL/GenBank/DDBJ databases">
        <title>Microbacterium endoborsara sp. nov., a novel actinobacterium isolated from Borszczowia aralocaspica.</title>
        <authorList>
            <person name="An D."/>
        </authorList>
    </citation>
    <scope>NUCLEOTIDE SEQUENCE [LARGE SCALE GENOMIC DNA]</scope>
    <source>
        <strain evidence="11 12">C1.15228</strain>
    </source>
</reference>
<keyword evidence="12" id="KW-1185">Reference proteome</keyword>
<dbReference type="InterPro" id="IPR013766">
    <property type="entry name" value="Thioredoxin_domain"/>
</dbReference>
<comment type="caution">
    <text evidence="11">The sequence shown here is derived from an EMBL/GenBank/DDBJ whole genome shotgun (WGS) entry which is preliminary data.</text>
</comment>
<dbReference type="PANTHER" id="PTHR45663">
    <property type="entry name" value="GEO12009P1"/>
    <property type="match status" value="1"/>
</dbReference>
<dbReference type="Pfam" id="PF00085">
    <property type="entry name" value="Thioredoxin"/>
    <property type="match status" value="1"/>
</dbReference>
<evidence type="ECO:0000256" key="6">
    <source>
        <dbReference type="NCBIfam" id="TIGR01068"/>
    </source>
</evidence>